<evidence type="ECO:0000313" key="4">
    <source>
        <dbReference type="EMBL" id="KAH7577075.1"/>
    </source>
</evidence>
<feature type="compositionally biased region" description="Polar residues" evidence="2">
    <location>
        <begin position="168"/>
        <end position="185"/>
    </location>
</feature>
<accession>A0ABQ8IKQ8</accession>
<name>A0ABQ8IKQ8_9ROSI</name>
<dbReference type="EMBL" id="JAFEMO010000001">
    <property type="protein sequence ID" value="KAH7577075.1"/>
    <property type="molecule type" value="Genomic_DNA"/>
</dbReference>
<dbReference type="InterPro" id="IPR051826">
    <property type="entry name" value="E3_ubiquitin-ligase_domain"/>
</dbReference>
<evidence type="ECO:0000259" key="3">
    <source>
        <dbReference type="PROSITE" id="PS50089"/>
    </source>
</evidence>
<organism evidence="4 5">
    <name type="scientific">Xanthoceras sorbifolium</name>
    <dbReference type="NCBI Taxonomy" id="99658"/>
    <lineage>
        <taxon>Eukaryota</taxon>
        <taxon>Viridiplantae</taxon>
        <taxon>Streptophyta</taxon>
        <taxon>Embryophyta</taxon>
        <taxon>Tracheophyta</taxon>
        <taxon>Spermatophyta</taxon>
        <taxon>Magnoliopsida</taxon>
        <taxon>eudicotyledons</taxon>
        <taxon>Gunneridae</taxon>
        <taxon>Pentapetalae</taxon>
        <taxon>rosids</taxon>
        <taxon>malvids</taxon>
        <taxon>Sapindales</taxon>
        <taxon>Sapindaceae</taxon>
        <taxon>Xanthoceroideae</taxon>
        <taxon>Xanthoceras</taxon>
    </lineage>
</organism>
<gene>
    <name evidence="4" type="ORF">JRO89_XS01G0201200</name>
</gene>
<keyword evidence="1" id="KW-0479">Metal-binding</keyword>
<dbReference type="Proteomes" id="UP000827721">
    <property type="component" value="Unassembled WGS sequence"/>
</dbReference>
<dbReference type="Gene3D" id="3.30.40.10">
    <property type="entry name" value="Zinc/RING finger domain, C3HC4 (zinc finger)"/>
    <property type="match status" value="1"/>
</dbReference>
<dbReference type="InterPro" id="IPR001841">
    <property type="entry name" value="Znf_RING"/>
</dbReference>
<keyword evidence="1" id="KW-0862">Zinc</keyword>
<dbReference type="SUPFAM" id="SSF57850">
    <property type="entry name" value="RING/U-box"/>
    <property type="match status" value="1"/>
</dbReference>
<dbReference type="SMART" id="SM00184">
    <property type="entry name" value="RING"/>
    <property type="match status" value="1"/>
</dbReference>
<keyword evidence="5" id="KW-1185">Reference proteome</keyword>
<dbReference type="InterPro" id="IPR013083">
    <property type="entry name" value="Znf_RING/FYVE/PHD"/>
</dbReference>
<feature type="domain" description="RING-type" evidence="3">
    <location>
        <begin position="255"/>
        <end position="296"/>
    </location>
</feature>
<evidence type="ECO:0000313" key="5">
    <source>
        <dbReference type="Proteomes" id="UP000827721"/>
    </source>
</evidence>
<feature type="region of interest" description="Disordered" evidence="2">
    <location>
        <begin position="156"/>
        <end position="185"/>
    </location>
</feature>
<proteinExistence type="predicted"/>
<dbReference type="PANTHER" id="PTHR22765">
    <property type="entry name" value="RING FINGER AND PROTEASE ASSOCIATED DOMAIN-CONTAINING"/>
    <property type="match status" value="1"/>
</dbReference>
<dbReference type="PROSITE" id="PS50089">
    <property type="entry name" value="ZF_RING_2"/>
    <property type="match status" value="1"/>
</dbReference>
<sequence length="343" mass="39455">MNQLMGYIHYVNGFQLNKRIKFKTCIHPYLKLPIFNLKYWVSGEQLGVAIDIMNDSTNNFTPASRNWQVGRDYGAYVPSSSDWNGTQAMLPRFRSESFRADPDANRGAHFPLQSFEDTLTPPLPGFLGPHPLRQIRVIGNGMARDINPRQRQFILDSSTPRAPPRFMNRQSSPPRFINRQSSPPRFIDQQSIQFPSEDSRLTPDEQKTALKKLKKEIYNPAPKKLMRGLSLYYRDNARNISTEKQKEKDNDGKSCAVCLEDFEPREKVMLTPCNHMFHEECIVPWIKSNGQCPVCRFALCERIRTNASANNFPNVQDNDLLARELMSVIRAMEDAFIWGNAAH</sequence>
<dbReference type="PANTHER" id="PTHR22765:SF348">
    <property type="entry name" value="OS09G0446275 PROTEIN"/>
    <property type="match status" value="1"/>
</dbReference>
<keyword evidence="1" id="KW-0863">Zinc-finger</keyword>
<dbReference type="Pfam" id="PF13639">
    <property type="entry name" value="zf-RING_2"/>
    <property type="match status" value="1"/>
</dbReference>
<comment type="caution">
    <text evidence="4">The sequence shown here is derived from an EMBL/GenBank/DDBJ whole genome shotgun (WGS) entry which is preliminary data.</text>
</comment>
<evidence type="ECO:0000256" key="2">
    <source>
        <dbReference type="SAM" id="MobiDB-lite"/>
    </source>
</evidence>
<reference evidence="4 5" key="1">
    <citation type="submission" date="2021-02" db="EMBL/GenBank/DDBJ databases">
        <title>Plant Genome Project.</title>
        <authorList>
            <person name="Zhang R.-G."/>
        </authorList>
    </citation>
    <scope>NUCLEOTIDE SEQUENCE [LARGE SCALE GENOMIC DNA]</scope>
    <source>
        <tissue evidence="4">Leaves</tissue>
    </source>
</reference>
<evidence type="ECO:0000256" key="1">
    <source>
        <dbReference type="PROSITE-ProRule" id="PRU00175"/>
    </source>
</evidence>
<protein>
    <recommendedName>
        <fullName evidence="3">RING-type domain-containing protein</fullName>
    </recommendedName>
</protein>